<evidence type="ECO:0000256" key="4">
    <source>
        <dbReference type="ARBA" id="ARBA00023136"/>
    </source>
</evidence>
<reference evidence="6 7" key="1">
    <citation type="submission" date="2020-08" db="EMBL/GenBank/DDBJ databases">
        <title>Sequencing the genomes of 1000 actinobacteria strains.</title>
        <authorList>
            <person name="Klenk H.-P."/>
        </authorList>
    </citation>
    <scope>NUCLEOTIDE SEQUENCE [LARGE SCALE GENOMIC DNA]</scope>
    <source>
        <strain evidence="6 7">DSM 17945</strain>
    </source>
</reference>
<keyword evidence="7" id="KW-1185">Reference proteome</keyword>
<feature type="transmembrane region" description="Helical" evidence="5">
    <location>
        <begin position="218"/>
        <end position="241"/>
    </location>
</feature>
<dbReference type="EMBL" id="JACHMW010000001">
    <property type="protein sequence ID" value="MBB5849445.1"/>
    <property type="molecule type" value="Genomic_DNA"/>
</dbReference>
<evidence type="ECO:0000256" key="1">
    <source>
        <dbReference type="ARBA" id="ARBA00004141"/>
    </source>
</evidence>
<proteinExistence type="predicted"/>
<protein>
    <submittedName>
        <fullName evidence="6">Putative murein hydrolase (TIGR00659 family)</fullName>
    </submittedName>
</protein>
<organism evidence="6 7">
    <name type="scientific">Micrococcus endophyticus</name>
    <dbReference type="NCBI Taxonomy" id="455343"/>
    <lineage>
        <taxon>Bacteria</taxon>
        <taxon>Bacillati</taxon>
        <taxon>Actinomycetota</taxon>
        <taxon>Actinomycetes</taxon>
        <taxon>Micrococcales</taxon>
        <taxon>Micrococcaceae</taxon>
        <taxon>Micrococcus</taxon>
    </lineage>
</organism>
<keyword evidence="3 5" id="KW-1133">Transmembrane helix</keyword>
<dbReference type="GO" id="GO:0016020">
    <property type="term" value="C:membrane"/>
    <property type="evidence" value="ECO:0007669"/>
    <property type="project" value="UniProtKB-SubCell"/>
</dbReference>
<dbReference type="InterPro" id="IPR007300">
    <property type="entry name" value="CidB/LrgB"/>
</dbReference>
<keyword evidence="4 5" id="KW-0472">Membrane</keyword>
<accession>A0A7W9JK80</accession>
<evidence type="ECO:0000256" key="3">
    <source>
        <dbReference type="ARBA" id="ARBA00022989"/>
    </source>
</evidence>
<name>A0A7W9JK80_9MICC</name>
<dbReference type="GO" id="GO:0016787">
    <property type="term" value="F:hydrolase activity"/>
    <property type="evidence" value="ECO:0007669"/>
    <property type="project" value="UniProtKB-KW"/>
</dbReference>
<sequence length="244" mass="24729">MNAAELTDSLAEAWDALLHTPLFGIALTLAVAVLARRLWLAARQTALLTPVLVTIVLVAAFLALTGIDYETYMIGGSYLTFLLGPATVALAVPLYRAGPDIRKLLLPIAVGVTVGSLTAMVSAVLIVRLMGGNAALAATFAPKSATTPIAMAVADAGGGIVSLAAVLPVLTGVLGAVFAPWVLDRLRVRDPRVRGLAIGVSSHGIGTARALAEGPKTGAFSALAMACSGVLTALLAPLVLAMTG</sequence>
<dbReference type="Proteomes" id="UP000567246">
    <property type="component" value="Unassembled WGS sequence"/>
</dbReference>
<dbReference type="PANTHER" id="PTHR30249:SF0">
    <property type="entry name" value="PLASTIDAL GLYCOLATE_GLYCERATE TRANSLOCATOR 1, CHLOROPLASTIC"/>
    <property type="match status" value="1"/>
</dbReference>
<dbReference type="Pfam" id="PF04172">
    <property type="entry name" value="LrgB"/>
    <property type="match status" value="1"/>
</dbReference>
<feature type="transmembrane region" description="Helical" evidence="5">
    <location>
        <begin position="47"/>
        <end position="67"/>
    </location>
</feature>
<evidence type="ECO:0000256" key="5">
    <source>
        <dbReference type="SAM" id="Phobius"/>
    </source>
</evidence>
<gene>
    <name evidence="6" type="ORF">HDA33_002009</name>
</gene>
<evidence type="ECO:0000256" key="2">
    <source>
        <dbReference type="ARBA" id="ARBA00022692"/>
    </source>
</evidence>
<dbReference type="PANTHER" id="PTHR30249">
    <property type="entry name" value="PUTATIVE SEROTONIN TRANSPORTER"/>
    <property type="match status" value="1"/>
</dbReference>
<feature type="transmembrane region" description="Helical" evidence="5">
    <location>
        <begin position="160"/>
        <end position="183"/>
    </location>
</feature>
<feature type="transmembrane region" description="Helical" evidence="5">
    <location>
        <begin position="16"/>
        <end position="35"/>
    </location>
</feature>
<feature type="transmembrane region" description="Helical" evidence="5">
    <location>
        <begin position="73"/>
        <end position="92"/>
    </location>
</feature>
<dbReference type="AlphaFoldDB" id="A0A7W9JK80"/>
<comment type="subcellular location">
    <subcellularLocation>
        <location evidence="1">Membrane</location>
        <topology evidence="1">Multi-pass membrane protein</topology>
    </subcellularLocation>
</comment>
<dbReference type="RefSeq" id="WP_184173007.1">
    <property type="nucleotide sequence ID" value="NZ_BAABAG010000012.1"/>
</dbReference>
<feature type="transmembrane region" description="Helical" evidence="5">
    <location>
        <begin position="104"/>
        <end position="127"/>
    </location>
</feature>
<evidence type="ECO:0000313" key="7">
    <source>
        <dbReference type="Proteomes" id="UP000567246"/>
    </source>
</evidence>
<keyword evidence="6" id="KW-0378">Hydrolase</keyword>
<comment type="caution">
    <text evidence="6">The sequence shown here is derived from an EMBL/GenBank/DDBJ whole genome shotgun (WGS) entry which is preliminary data.</text>
</comment>
<evidence type="ECO:0000313" key="6">
    <source>
        <dbReference type="EMBL" id="MBB5849445.1"/>
    </source>
</evidence>
<keyword evidence="2 5" id="KW-0812">Transmembrane</keyword>